<evidence type="ECO:0000313" key="1">
    <source>
        <dbReference type="EMBL" id="MAH62388.1"/>
    </source>
</evidence>
<dbReference type="AlphaFoldDB" id="A0A2D6YGV0"/>
<comment type="caution">
    <text evidence="1">The sequence shown here is derived from an EMBL/GenBank/DDBJ whole genome shotgun (WGS) entry which is preliminary data.</text>
</comment>
<evidence type="ECO:0000313" key="2">
    <source>
        <dbReference type="Proteomes" id="UP000226525"/>
    </source>
</evidence>
<sequence>MNQEEQRTLSLFEAVDGNERISQRQLAQELGLSLGLTNAFLQTVLHKGWVRARQVSARRWAYFLTPEGFREKSRLTMNYLRRTINSFHELKTLILQHFTKLERQGCQRIHLCSEGDLREIIRLCLPLSKLELFASISPDELLKRPLPILAQDEWMFLAVLQDQGPLILHLQQHGWKVGQHFVCLY</sequence>
<dbReference type="InterPro" id="IPR036388">
    <property type="entry name" value="WH-like_DNA-bd_sf"/>
</dbReference>
<dbReference type="InterPro" id="IPR036390">
    <property type="entry name" value="WH_DNA-bd_sf"/>
</dbReference>
<name>A0A2D6YGV0_9DELT</name>
<protein>
    <submittedName>
        <fullName evidence="1">Uncharacterized protein</fullName>
    </submittedName>
</protein>
<dbReference type="Proteomes" id="UP000226525">
    <property type="component" value="Unassembled WGS sequence"/>
</dbReference>
<dbReference type="Gene3D" id="1.10.10.10">
    <property type="entry name" value="Winged helix-like DNA-binding domain superfamily/Winged helix DNA-binding domain"/>
    <property type="match status" value="1"/>
</dbReference>
<organism evidence="1 2">
    <name type="scientific">SAR324 cluster bacterium</name>
    <dbReference type="NCBI Taxonomy" id="2024889"/>
    <lineage>
        <taxon>Bacteria</taxon>
        <taxon>Deltaproteobacteria</taxon>
        <taxon>SAR324 cluster</taxon>
    </lineage>
</organism>
<reference evidence="2" key="1">
    <citation type="submission" date="2017-09" db="EMBL/GenBank/DDBJ databases">
        <title>The Reconstruction of 2,631 Draft Metagenome-Assembled Genomes from the Global Oceans.</title>
        <authorList>
            <person name="Tully B.J."/>
            <person name="Graham E.D."/>
            <person name="Heidelberg J.F."/>
        </authorList>
    </citation>
    <scope>NUCLEOTIDE SEQUENCE [LARGE SCALE GENOMIC DNA]</scope>
</reference>
<gene>
    <name evidence="1" type="ORF">CMN54_02830</name>
</gene>
<accession>A0A2D6YGV0</accession>
<dbReference type="EMBL" id="NZEX01000028">
    <property type="protein sequence ID" value="MAH62388.1"/>
    <property type="molecule type" value="Genomic_DNA"/>
</dbReference>
<dbReference type="Pfam" id="PF13412">
    <property type="entry name" value="HTH_24"/>
    <property type="match status" value="1"/>
</dbReference>
<proteinExistence type="predicted"/>
<dbReference type="SUPFAM" id="SSF46785">
    <property type="entry name" value="Winged helix' DNA-binding domain"/>
    <property type="match status" value="1"/>
</dbReference>